<dbReference type="KEGG" id="nio:NITINOP_0796"/>
<proteinExistence type="predicted"/>
<feature type="region of interest" description="Disordered" evidence="1">
    <location>
        <begin position="22"/>
        <end position="44"/>
    </location>
</feature>
<dbReference type="Proteomes" id="UP000066284">
    <property type="component" value="Chromosome 1"/>
</dbReference>
<dbReference type="EMBL" id="LN885086">
    <property type="protein sequence ID" value="CUQ65771.1"/>
    <property type="molecule type" value="Genomic_DNA"/>
</dbReference>
<dbReference type="AlphaFoldDB" id="A0A0S4KTW4"/>
<sequence length="73" mass="8740">MRNRAGQYVDEREEEDIIRDLRYTGPPGQCNRESKDSDPSGLKYWANVPIRPLRDFEYADSRRHQRHRANRPP</sequence>
<gene>
    <name evidence="2" type="ORF">NITINOP_0796</name>
</gene>
<name>A0A0S4KTW4_9BACT</name>
<organism evidence="2 3">
    <name type="scientific">Candidatus Nitrospira inopinata</name>
    <dbReference type="NCBI Taxonomy" id="1715989"/>
    <lineage>
        <taxon>Bacteria</taxon>
        <taxon>Pseudomonadati</taxon>
        <taxon>Nitrospirota</taxon>
        <taxon>Nitrospiria</taxon>
        <taxon>Nitrospirales</taxon>
        <taxon>Nitrospiraceae</taxon>
        <taxon>Nitrospira</taxon>
    </lineage>
</organism>
<accession>A0A0S4KTW4</accession>
<evidence type="ECO:0000313" key="3">
    <source>
        <dbReference type="Proteomes" id="UP000066284"/>
    </source>
</evidence>
<reference evidence="3" key="1">
    <citation type="submission" date="2015-09" db="EMBL/GenBank/DDBJ databases">
        <authorList>
            <person name="Daims H."/>
        </authorList>
    </citation>
    <scope>NUCLEOTIDE SEQUENCE [LARGE SCALE GENOMIC DNA]</scope>
</reference>
<evidence type="ECO:0000313" key="2">
    <source>
        <dbReference type="EMBL" id="CUQ65771.1"/>
    </source>
</evidence>
<keyword evidence="3" id="KW-1185">Reference proteome</keyword>
<evidence type="ECO:0000256" key="1">
    <source>
        <dbReference type="SAM" id="MobiDB-lite"/>
    </source>
</evidence>
<dbReference type="STRING" id="1715989.NITINOP_0796"/>
<protein>
    <submittedName>
        <fullName evidence="2">Uncharacterized protein</fullName>
    </submittedName>
</protein>